<accession>A0A1G7CJW8</accession>
<organism evidence="2 3">
    <name type="scientific">Paraburkholderia lycopersici</name>
    <dbReference type="NCBI Taxonomy" id="416944"/>
    <lineage>
        <taxon>Bacteria</taxon>
        <taxon>Pseudomonadati</taxon>
        <taxon>Pseudomonadota</taxon>
        <taxon>Betaproteobacteria</taxon>
        <taxon>Burkholderiales</taxon>
        <taxon>Burkholderiaceae</taxon>
        <taxon>Paraburkholderia</taxon>
    </lineage>
</organism>
<evidence type="ECO:0000256" key="1">
    <source>
        <dbReference type="SAM" id="MobiDB-lite"/>
    </source>
</evidence>
<dbReference type="InterPro" id="IPR009057">
    <property type="entry name" value="Homeodomain-like_sf"/>
</dbReference>
<dbReference type="SUPFAM" id="SSF46689">
    <property type="entry name" value="Homeodomain-like"/>
    <property type="match status" value="1"/>
</dbReference>
<dbReference type="STRING" id="416944.SAMN05421548_1467"/>
<keyword evidence="3" id="KW-1185">Reference proteome</keyword>
<reference evidence="3" key="1">
    <citation type="submission" date="2016-09" db="EMBL/GenBank/DDBJ databases">
        <authorList>
            <person name="Varghese N."/>
            <person name="Submissions S."/>
        </authorList>
    </citation>
    <scope>NUCLEOTIDE SEQUENCE [LARGE SCALE GENOMIC DNA]</scope>
    <source>
        <strain evidence="3">TNe-862</strain>
    </source>
</reference>
<feature type="compositionally biased region" description="Basic residues" evidence="1">
    <location>
        <begin position="185"/>
        <end position="194"/>
    </location>
</feature>
<feature type="compositionally biased region" description="Pro residues" evidence="1">
    <location>
        <begin position="198"/>
        <end position="210"/>
    </location>
</feature>
<name>A0A1G7CJW8_9BURK</name>
<sequence length="220" mass="24364">MESTHFLTKTPPRFRPEMNATRPLSSKSRVREPEAPWRNSTAPAAGFPDLPHCRIVLATASRLAGFAIFPPAEPLSIPLTWINWIPTGRYLLSPLTRKQASGAGRPPTRPHQRMQSEMTSDSERIGRRRLSRDIRVKQILDAALGPLSAQGFSRSRIDHIVARAGLSKRGVRLGHFRQGIVKRSPRLPLPRRCRPSAGLPPPSAPVPAAPRLPTKKESQA</sequence>
<proteinExistence type="predicted"/>
<feature type="region of interest" description="Disordered" evidence="1">
    <location>
        <begin position="97"/>
        <end position="126"/>
    </location>
</feature>
<evidence type="ECO:0000313" key="2">
    <source>
        <dbReference type="EMBL" id="SDE39694.1"/>
    </source>
</evidence>
<protein>
    <submittedName>
        <fullName evidence="2">Uncharacterized protein</fullName>
    </submittedName>
</protein>
<evidence type="ECO:0000313" key="3">
    <source>
        <dbReference type="Proteomes" id="UP000198908"/>
    </source>
</evidence>
<dbReference type="Gene3D" id="1.10.357.10">
    <property type="entry name" value="Tetracycline Repressor, domain 2"/>
    <property type="match status" value="1"/>
</dbReference>
<feature type="region of interest" description="Disordered" evidence="1">
    <location>
        <begin position="1"/>
        <end position="43"/>
    </location>
</feature>
<feature type="region of interest" description="Disordered" evidence="1">
    <location>
        <begin position="185"/>
        <end position="220"/>
    </location>
</feature>
<gene>
    <name evidence="2" type="ORF">SAMN05421548_1467</name>
</gene>
<dbReference type="AlphaFoldDB" id="A0A1G7CJW8"/>
<dbReference type="Proteomes" id="UP000198908">
    <property type="component" value="Unassembled WGS sequence"/>
</dbReference>
<dbReference type="EMBL" id="FMYQ01000046">
    <property type="protein sequence ID" value="SDE39694.1"/>
    <property type="molecule type" value="Genomic_DNA"/>
</dbReference>